<reference evidence="2" key="1">
    <citation type="submission" date="2023-03" db="EMBL/GenBank/DDBJ databases">
        <title>Emydomyces testavorans Genome Sequence.</title>
        <authorList>
            <person name="Hoyer L."/>
        </authorList>
    </citation>
    <scope>NUCLEOTIDE SEQUENCE</scope>
    <source>
        <strain evidence="2">16-2883</strain>
    </source>
</reference>
<proteinExistence type="predicted"/>
<evidence type="ECO:0000313" key="3">
    <source>
        <dbReference type="Proteomes" id="UP001219355"/>
    </source>
</evidence>
<dbReference type="EMBL" id="CP120627">
    <property type="protein sequence ID" value="WEW56922.1"/>
    <property type="molecule type" value="Genomic_DNA"/>
</dbReference>
<dbReference type="AlphaFoldDB" id="A0AAF0IHJ1"/>
<name>A0AAF0IHJ1_9EURO</name>
<feature type="region of interest" description="Disordered" evidence="1">
    <location>
        <begin position="34"/>
        <end position="56"/>
    </location>
</feature>
<dbReference type="Proteomes" id="UP001219355">
    <property type="component" value="Chromosome 1"/>
</dbReference>
<accession>A0AAF0IHJ1</accession>
<keyword evidence="3" id="KW-1185">Reference proteome</keyword>
<sequence>MISGSKVVCKTTADCDADLGKYVADDGTWALQDQIGQRGDTGPRWFGKQIPHMDVG</sequence>
<evidence type="ECO:0000313" key="2">
    <source>
        <dbReference type="EMBL" id="WEW56922.1"/>
    </source>
</evidence>
<gene>
    <name evidence="2" type="ORF">PRK78_002380</name>
</gene>
<protein>
    <submittedName>
        <fullName evidence="2">Uncharacterized protein</fullName>
    </submittedName>
</protein>
<organism evidence="2 3">
    <name type="scientific">Emydomyces testavorans</name>
    <dbReference type="NCBI Taxonomy" id="2070801"/>
    <lineage>
        <taxon>Eukaryota</taxon>
        <taxon>Fungi</taxon>
        <taxon>Dikarya</taxon>
        <taxon>Ascomycota</taxon>
        <taxon>Pezizomycotina</taxon>
        <taxon>Eurotiomycetes</taxon>
        <taxon>Eurotiomycetidae</taxon>
        <taxon>Onygenales</taxon>
        <taxon>Nannizziopsiaceae</taxon>
        <taxon>Emydomyces</taxon>
    </lineage>
</organism>
<evidence type="ECO:0000256" key="1">
    <source>
        <dbReference type="SAM" id="MobiDB-lite"/>
    </source>
</evidence>